<organism evidence="3 4">
    <name type="scientific">Novipirellula artificiosorum</name>
    <dbReference type="NCBI Taxonomy" id="2528016"/>
    <lineage>
        <taxon>Bacteria</taxon>
        <taxon>Pseudomonadati</taxon>
        <taxon>Planctomycetota</taxon>
        <taxon>Planctomycetia</taxon>
        <taxon>Pirellulales</taxon>
        <taxon>Pirellulaceae</taxon>
        <taxon>Novipirellula</taxon>
    </lineage>
</organism>
<comment type="caution">
    <text evidence="3">The sequence shown here is derived from an EMBL/GenBank/DDBJ whole genome shotgun (WGS) entry which is preliminary data.</text>
</comment>
<dbReference type="InterPro" id="IPR006860">
    <property type="entry name" value="FecR"/>
</dbReference>
<protein>
    <submittedName>
        <fullName evidence="3">FecR protein</fullName>
    </submittedName>
</protein>
<dbReference type="GO" id="GO:0016989">
    <property type="term" value="F:sigma factor antagonist activity"/>
    <property type="evidence" value="ECO:0007669"/>
    <property type="project" value="TreeGrafter"/>
</dbReference>
<proteinExistence type="predicted"/>
<dbReference type="EMBL" id="SJPV01000012">
    <property type="protein sequence ID" value="TWU32505.1"/>
    <property type="molecule type" value="Genomic_DNA"/>
</dbReference>
<evidence type="ECO:0000313" key="3">
    <source>
        <dbReference type="EMBL" id="TWU32505.1"/>
    </source>
</evidence>
<accession>A0A5C6D8Q8</accession>
<dbReference type="AlphaFoldDB" id="A0A5C6D8Q8"/>
<reference evidence="3 4" key="1">
    <citation type="submission" date="2019-02" db="EMBL/GenBank/DDBJ databases">
        <title>Deep-cultivation of Planctomycetes and their phenomic and genomic characterization uncovers novel biology.</title>
        <authorList>
            <person name="Wiegand S."/>
            <person name="Jogler M."/>
            <person name="Boedeker C."/>
            <person name="Pinto D."/>
            <person name="Vollmers J."/>
            <person name="Rivas-Marin E."/>
            <person name="Kohn T."/>
            <person name="Peeters S.H."/>
            <person name="Heuer A."/>
            <person name="Rast P."/>
            <person name="Oberbeckmann S."/>
            <person name="Bunk B."/>
            <person name="Jeske O."/>
            <person name="Meyerdierks A."/>
            <person name="Storesund J.E."/>
            <person name="Kallscheuer N."/>
            <person name="Luecker S."/>
            <person name="Lage O.M."/>
            <person name="Pohl T."/>
            <person name="Merkel B.J."/>
            <person name="Hornburger P."/>
            <person name="Mueller R.-W."/>
            <person name="Bruemmer F."/>
            <person name="Labrenz M."/>
            <person name="Spormann A.M."/>
            <person name="Op Den Camp H."/>
            <person name="Overmann J."/>
            <person name="Amann R."/>
            <person name="Jetten M.S.M."/>
            <person name="Mascher T."/>
            <person name="Medema M.H."/>
            <person name="Devos D.P."/>
            <person name="Kaster A.-K."/>
            <person name="Ovreas L."/>
            <person name="Rohde M."/>
            <person name="Galperin M.Y."/>
            <person name="Jogler C."/>
        </authorList>
    </citation>
    <scope>NUCLEOTIDE SEQUENCE [LARGE SCALE GENOMIC DNA]</scope>
    <source>
        <strain evidence="3 4">Poly41</strain>
    </source>
</reference>
<sequence>MTQEAFYRLLDALTTGDITAEEHAALQETLKEDPNARKAFRERMDLEAGLRTWATEPSPAASASGVFEHSGRGSQLKGWYVAALAIAVAIAFAVGVQVWINFNMPNTKQLANNQSDTKNGVSPNATRFVGFIRQQEDCQWTVDPVSTSAQFSIGKLSLSKGVAELSFDSGTDITIEGPCDIDVTSLCSARLLDGNVCVNVTELSNGFTLETPEAQIIDEGTEYAVSLDRDEAEVHVFDGSVIWIPKATESQSNQPAFEDRIEAGQARSYLRSEPTKASRITFGKRQFVRRLEEQVKEQAEGSLVAYDGFENLAGRVRRGRSGFGWSGGWQPSGRGRGKIGEVIDAPDDVIFGLNRSQRRMMLLDQDADICRNFEQTLGFPSGNPLYVSVLLQRQPEKSESDGKELSLQISLEPELTGRARRLHQFVSFGVTSDGFPFINSGNTVTKTASRVVVGETVLCVLKLVVDDQSIMPWLRVYHDDEDVDRTEPSAWTVTGREGSTKQSPSSLRIITGKDATWQIDELKIGTSWQSVNPEFE</sequence>
<dbReference type="OrthoDB" id="255678at2"/>
<gene>
    <name evidence="3" type="ORF">Poly41_54830</name>
</gene>
<dbReference type="PANTHER" id="PTHR30273">
    <property type="entry name" value="PERIPLASMIC SIGNAL SENSOR AND SIGMA FACTOR ACTIVATOR FECR-RELATED"/>
    <property type="match status" value="1"/>
</dbReference>
<evidence type="ECO:0000256" key="1">
    <source>
        <dbReference type="SAM" id="Phobius"/>
    </source>
</evidence>
<dbReference type="InterPro" id="IPR012373">
    <property type="entry name" value="Ferrdict_sens_TM"/>
</dbReference>
<keyword evidence="1" id="KW-1133">Transmembrane helix</keyword>
<feature type="transmembrane region" description="Helical" evidence="1">
    <location>
        <begin position="79"/>
        <end position="100"/>
    </location>
</feature>
<dbReference type="PANTHER" id="PTHR30273:SF2">
    <property type="entry name" value="PROTEIN FECR"/>
    <property type="match status" value="1"/>
</dbReference>
<keyword evidence="4" id="KW-1185">Reference proteome</keyword>
<dbReference type="Pfam" id="PF04773">
    <property type="entry name" value="FecR"/>
    <property type="match status" value="1"/>
</dbReference>
<dbReference type="Proteomes" id="UP000319143">
    <property type="component" value="Unassembled WGS sequence"/>
</dbReference>
<keyword evidence="1" id="KW-0812">Transmembrane</keyword>
<feature type="domain" description="FecR protein" evidence="2">
    <location>
        <begin position="189"/>
        <end position="241"/>
    </location>
</feature>
<evidence type="ECO:0000259" key="2">
    <source>
        <dbReference type="Pfam" id="PF04773"/>
    </source>
</evidence>
<name>A0A5C6D8Q8_9BACT</name>
<keyword evidence="1" id="KW-0472">Membrane</keyword>
<dbReference type="RefSeq" id="WP_146530273.1">
    <property type="nucleotide sequence ID" value="NZ_SJPV01000012.1"/>
</dbReference>
<evidence type="ECO:0000313" key="4">
    <source>
        <dbReference type="Proteomes" id="UP000319143"/>
    </source>
</evidence>